<dbReference type="AlphaFoldDB" id="A0A7V7NX04"/>
<dbReference type="RefSeq" id="WP_137406558.1">
    <property type="nucleotide sequence ID" value="NZ_AP025467.1"/>
</dbReference>
<keyword evidence="1" id="KW-0472">Membrane</keyword>
<sequence>MNNLNDNIENLKNEYLSDSALDNLKLRYINFRVGSKRKSALLEKMAARLEDGDSMSNVLSSLSAAYQAQQPNSWEAKFVQILYERFTFKPKLEYMVSPFFDEQTVGVVKAISKETAASTVLKMCVSNLRRKNEMKAAGFIGIVGPIVGILLIIAICSGAHLFVYESLFKGLKIEPTPMLTFARGFTESVYIASPFIIFGLLIYLFYIRWSLPNQIKRRPVGIPPWNVIDSINSAITLQTFGALLKVGIPATDALRMLGTNSTPFVSHWCQKMRISMIHGKSTGKALACDFFSKEPRIEVESYASTEGFTNKIDLIAEEVFKSTEKLVTRMTASIMMFCLICVLTVNGIVGLSLSSIGQVAQ</sequence>
<dbReference type="EMBL" id="VZPX01000004">
    <property type="protein sequence ID" value="KAB0482465.1"/>
    <property type="molecule type" value="Genomic_DNA"/>
</dbReference>
<dbReference type="PANTHER" id="PTHR30012:SF0">
    <property type="entry name" value="TYPE II SECRETION SYSTEM PROTEIN F-RELATED"/>
    <property type="match status" value="1"/>
</dbReference>
<dbReference type="GeneID" id="77344700"/>
<comment type="caution">
    <text evidence="2">The sequence shown here is derived from an EMBL/GenBank/DDBJ whole genome shotgun (WGS) entry which is preliminary data.</text>
</comment>
<organism evidence="2 3">
    <name type="scientific">Vibrio chagasii</name>
    <dbReference type="NCBI Taxonomy" id="170679"/>
    <lineage>
        <taxon>Bacteria</taxon>
        <taxon>Pseudomonadati</taxon>
        <taxon>Pseudomonadota</taxon>
        <taxon>Gammaproteobacteria</taxon>
        <taxon>Vibrionales</taxon>
        <taxon>Vibrionaceae</taxon>
        <taxon>Vibrio</taxon>
    </lineage>
</organism>
<dbReference type="PANTHER" id="PTHR30012">
    <property type="entry name" value="GENERAL SECRETION PATHWAY PROTEIN"/>
    <property type="match status" value="1"/>
</dbReference>
<evidence type="ECO:0000256" key="1">
    <source>
        <dbReference type="SAM" id="Phobius"/>
    </source>
</evidence>
<reference evidence="2 3" key="1">
    <citation type="submission" date="2019-09" db="EMBL/GenBank/DDBJ databases">
        <title>Draft genome sequences of 48 bacterial type strains from the CCUG.</title>
        <authorList>
            <person name="Tunovic T."/>
            <person name="Pineiro-Iglesias B."/>
            <person name="Unosson C."/>
            <person name="Inganas E."/>
            <person name="Ohlen M."/>
            <person name="Cardew S."/>
            <person name="Jensie-Markopoulos S."/>
            <person name="Salva-Serra F."/>
            <person name="Jaen-Luchoro D."/>
            <person name="Karlsson R."/>
            <person name="Svensson-Stadler L."/>
            <person name="Chun J."/>
            <person name="Moore E."/>
        </authorList>
    </citation>
    <scope>NUCLEOTIDE SEQUENCE [LARGE SCALE GENOMIC DNA]</scope>
    <source>
        <strain evidence="2 3">CCUG 48643</strain>
    </source>
</reference>
<name>A0A7V7NX04_9VIBR</name>
<evidence type="ECO:0008006" key="4">
    <source>
        <dbReference type="Google" id="ProtNLM"/>
    </source>
</evidence>
<proteinExistence type="predicted"/>
<feature type="transmembrane region" description="Helical" evidence="1">
    <location>
        <begin position="136"/>
        <end position="163"/>
    </location>
</feature>
<accession>A0A7V7NX04</accession>
<gene>
    <name evidence="2" type="ORF">F7Q91_03385</name>
</gene>
<keyword evidence="1" id="KW-0812">Transmembrane</keyword>
<dbReference type="Proteomes" id="UP000423756">
    <property type="component" value="Unassembled WGS sequence"/>
</dbReference>
<protein>
    <recommendedName>
        <fullName evidence="4">Type II secretion system protein GspF domain-containing protein</fullName>
    </recommendedName>
</protein>
<feature type="transmembrane region" description="Helical" evidence="1">
    <location>
        <begin position="188"/>
        <end position="207"/>
    </location>
</feature>
<evidence type="ECO:0000313" key="2">
    <source>
        <dbReference type="EMBL" id="KAB0482465.1"/>
    </source>
</evidence>
<keyword evidence="1" id="KW-1133">Transmembrane helix</keyword>
<evidence type="ECO:0000313" key="3">
    <source>
        <dbReference type="Proteomes" id="UP000423756"/>
    </source>
</evidence>
<feature type="transmembrane region" description="Helical" evidence="1">
    <location>
        <begin position="334"/>
        <end position="356"/>
    </location>
</feature>
<dbReference type="InterPro" id="IPR003004">
    <property type="entry name" value="GspF/PilC"/>
</dbReference>